<evidence type="ECO:0000256" key="2">
    <source>
        <dbReference type="ARBA" id="ARBA00022980"/>
    </source>
</evidence>
<evidence type="ECO:0000256" key="6">
    <source>
        <dbReference type="RuleBase" id="RU000560"/>
    </source>
</evidence>
<dbReference type="HAMAP" id="MF_00382">
    <property type="entry name" value="Ribosomal_bL20"/>
    <property type="match status" value="1"/>
</dbReference>
<keyword evidence="5 6" id="KW-0694">RNA-binding</keyword>
<organism evidence="7 8">
    <name type="scientific">Candidatus Nealsonbacteria bacterium CG10_big_fil_rev_8_21_14_0_10_36_24</name>
    <dbReference type="NCBI Taxonomy" id="1974710"/>
    <lineage>
        <taxon>Bacteria</taxon>
        <taxon>Candidatus Nealsoniibacteriota</taxon>
    </lineage>
</organism>
<dbReference type="FunFam" id="1.10.1900.20:FF:000001">
    <property type="entry name" value="50S ribosomal protein L20"/>
    <property type="match status" value="1"/>
</dbReference>
<sequence length="115" mass="13982">MVRVKRGKTAHRRRKNLLKHTKGFRWGRKSKYRLAKEALLHAWKYAYRDRRTKKREFRKLWQIQINAACREQGLSYSRFIHALKQKKIGLDRKILAELAKSHPQIFEKIVEKVKE</sequence>
<dbReference type="NCBIfam" id="TIGR01032">
    <property type="entry name" value="rplT_bact"/>
    <property type="match status" value="1"/>
</dbReference>
<proteinExistence type="inferred from homology"/>
<dbReference type="Pfam" id="PF00453">
    <property type="entry name" value="Ribosomal_L20"/>
    <property type="match status" value="1"/>
</dbReference>
<dbReference type="SUPFAM" id="SSF74731">
    <property type="entry name" value="Ribosomal protein L20"/>
    <property type="match status" value="1"/>
</dbReference>
<dbReference type="GO" id="GO:0006412">
    <property type="term" value="P:translation"/>
    <property type="evidence" value="ECO:0007669"/>
    <property type="project" value="InterPro"/>
</dbReference>
<dbReference type="GO" id="GO:0000027">
    <property type="term" value="P:ribosomal large subunit assembly"/>
    <property type="evidence" value="ECO:0007669"/>
    <property type="project" value="UniProtKB-UniRule"/>
</dbReference>
<keyword evidence="3 5" id="KW-0687">Ribonucleoprotein</keyword>
<gene>
    <name evidence="5" type="primary">rplT</name>
    <name evidence="7" type="ORF">COU42_02210</name>
</gene>
<dbReference type="AlphaFoldDB" id="A0A2M6NRJ0"/>
<evidence type="ECO:0000313" key="8">
    <source>
        <dbReference type="Proteomes" id="UP000228756"/>
    </source>
</evidence>
<evidence type="ECO:0000256" key="5">
    <source>
        <dbReference type="HAMAP-Rule" id="MF_00382"/>
    </source>
</evidence>
<dbReference type="InterPro" id="IPR005813">
    <property type="entry name" value="Ribosomal_bL20"/>
</dbReference>
<dbReference type="GO" id="GO:0019843">
    <property type="term" value="F:rRNA binding"/>
    <property type="evidence" value="ECO:0007669"/>
    <property type="project" value="UniProtKB-UniRule"/>
</dbReference>
<dbReference type="EMBL" id="PFCJ01000022">
    <property type="protein sequence ID" value="PIR72118.1"/>
    <property type="molecule type" value="Genomic_DNA"/>
</dbReference>
<comment type="similarity">
    <text evidence="1 5 6">Belongs to the bacterial ribosomal protein bL20 family.</text>
</comment>
<evidence type="ECO:0000256" key="1">
    <source>
        <dbReference type="ARBA" id="ARBA00007698"/>
    </source>
</evidence>
<protein>
    <recommendedName>
        <fullName evidence="4 5">Large ribosomal subunit protein bL20</fullName>
    </recommendedName>
</protein>
<keyword evidence="5 6" id="KW-0699">rRNA-binding</keyword>
<name>A0A2M6NRJ0_9BACT</name>
<dbReference type="Gene3D" id="1.10.1900.20">
    <property type="entry name" value="Ribosomal protein L20"/>
    <property type="match status" value="1"/>
</dbReference>
<dbReference type="Proteomes" id="UP000228756">
    <property type="component" value="Unassembled WGS sequence"/>
</dbReference>
<dbReference type="InterPro" id="IPR035566">
    <property type="entry name" value="Ribosomal_protein_bL20_C"/>
</dbReference>
<evidence type="ECO:0000256" key="4">
    <source>
        <dbReference type="ARBA" id="ARBA00035172"/>
    </source>
</evidence>
<accession>A0A2M6NRJ0</accession>
<comment type="function">
    <text evidence="5 6">Binds directly to 23S ribosomal RNA and is necessary for the in vitro assembly process of the 50S ribosomal subunit. It is not involved in the protein synthesizing functions of that subunit.</text>
</comment>
<evidence type="ECO:0000313" key="7">
    <source>
        <dbReference type="EMBL" id="PIR72118.1"/>
    </source>
</evidence>
<dbReference type="PRINTS" id="PR00062">
    <property type="entry name" value="RIBOSOMALL20"/>
</dbReference>
<comment type="caution">
    <text evidence="7">The sequence shown here is derived from an EMBL/GenBank/DDBJ whole genome shotgun (WGS) entry which is preliminary data.</text>
</comment>
<evidence type="ECO:0000256" key="3">
    <source>
        <dbReference type="ARBA" id="ARBA00023274"/>
    </source>
</evidence>
<keyword evidence="2 5" id="KW-0689">Ribosomal protein</keyword>
<dbReference type="GO" id="GO:0005840">
    <property type="term" value="C:ribosome"/>
    <property type="evidence" value="ECO:0007669"/>
    <property type="project" value="UniProtKB-KW"/>
</dbReference>
<dbReference type="Gene3D" id="6.10.160.10">
    <property type="match status" value="1"/>
</dbReference>
<reference evidence="8" key="1">
    <citation type="submission" date="2017-09" db="EMBL/GenBank/DDBJ databases">
        <title>Depth-based differentiation of microbial function through sediment-hosted aquifers and enrichment of novel symbionts in the deep terrestrial subsurface.</title>
        <authorList>
            <person name="Probst A.J."/>
            <person name="Ladd B."/>
            <person name="Jarett J.K."/>
            <person name="Geller-Mcgrath D.E."/>
            <person name="Sieber C.M.K."/>
            <person name="Emerson J.B."/>
            <person name="Anantharaman K."/>
            <person name="Thomas B.C."/>
            <person name="Malmstrom R."/>
            <person name="Stieglmeier M."/>
            <person name="Klingl A."/>
            <person name="Woyke T."/>
            <person name="Ryan C.M."/>
            <person name="Banfield J.F."/>
        </authorList>
    </citation>
    <scope>NUCLEOTIDE SEQUENCE [LARGE SCALE GENOMIC DNA]</scope>
</reference>
<dbReference type="GO" id="GO:0003735">
    <property type="term" value="F:structural constituent of ribosome"/>
    <property type="evidence" value="ECO:0007669"/>
    <property type="project" value="InterPro"/>
</dbReference>
<dbReference type="PANTHER" id="PTHR10986">
    <property type="entry name" value="39S RIBOSOMAL PROTEIN L20"/>
    <property type="match status" value="1"/>
</dbReference>
<dbReference type="CDD" id="cd07026">
    <property type="entry name" value="Ribosomal_L20"/>
    <property type="match status" value="1"/>
</dbReference>
<dbReference type="GO" id="GO:1990904">
    <property type="term" value="C:ribonucleoprotein complex"/>
    <property type="evidence" value="ECO:0007669"/>
    <property type="project" value="UniProtKB-KW"/>
</dbReference>